<comment type="caution">
    <text evidence="1">Lacks conserved residue(s) required for the propagation of feature annotation.</text>
</comment>
<dbReference type="GO" id="GO:0000160">
    <property type="term" value="P:phosphorelay signal transduction system"/>
    <property type="evidence" value="ECO:0007669"/>
    <property type="project" value="InterPro"/>
</dbReference>
<feature type="domain" description="Response regulatory" evidence="2">
    <location>
        <begin position="7"/>
        <end position="101"/>
    </location>
</feature>
<reference evidence="3 4" key="1">
    <citation type="submission" date="2016-03" db="EMBL/GenBank/DDBJ databases">
        <title>Niastella vici sp. nov., isolated from farmland soil.</title>
        <authorList>
            <person name="Chen L."/>
            <person name="Wang D."/>
            <person name="Yang S."/>
            <person name="Wang G."/>
        </authorList>
    </citation>
    <scope>NUCLEOTIDE SEQUENCE [LARGE SCALE GENOMIC DNA]</scope>
    <source>
        <strain evidence="3 4">DJ57</strain>
    </source>
</reference>
<dbReference type="EMBL" id="LVYD01000055">
    <property type="protein sequence ID" value="OQP61817.1"/>
    <property type="molecule type" value="Genomic_DNA"/>
</dbReference>
<name>A0A1V9FU39_9BACT</name>
<dbReference type="Proteomes" id="UP000192796">
    <property type="component" value="Unassembled WGS sequence"/>
</dbReference>
<evidence type="ECO:0000313" key="3">
    <source>
        <dbReference type="EMBL" id="OQP61817.1"/>
    </source>
</evidence>
<sequence length="101" mass="11988">MQAKSRYIILFYDHSEKVHTMKQLLQHLPVPVETDYVENFQQLEEMLDSRVPDLIIVYVNNPEVGYVDHLKTLRVNNEIDEIPVYVFTELPEKQTLINLMN</sequence>
<proteinExistence type="predicted"/>
<keyword evidence="4" id="KW-1185">Reference proteome</keyword>
<organism evidence="3 4">
    <name type="scientific">Niastella vici</name>
    <dbReference type="NCBI Taxonomy" id="1703345"/>
    <lineage>
        <taxon>Bacteria</taxon>
        <taxon>Pseudomonadati</taxon>
        <taxon>Bacteroidota</taxon>
        <taxon>Chitinophagia</taxon>
        <taxon>Chitinophagales</taxon>
        <taxon>Chitinophagaceae</taxon>
        <taxon>Niastella</taxon>
    </lineage>
</organism>
<protein>
    <recommendedName>
        <fullName evidence="2">Response regulatory domain-containing protein</fullName>
    </recommendedName>
</protein>
<dbReference type="PROSITE" id="PS50110">
    <property type="entry name" value="RESPONSE_REGULATORY"/>
    <property type="match status" value="1"/>
</dbReference>
<dbReference type="RefSeq" id="WP_081150249.1">
    <property type="nucleotide sequence ID" value="NZ_LVYD01000055.1"/>
</dbReference>
<gene>
    <name evidence="3" type="ORF">A3860_30595</name>
</gene>
<dbReference type="InterPro" id="IPR011006">
    <property type="entry name" value="CheY-like_superfamily"/>
</dbReference>
<evidence type="ECO:0000256" key="1">
    <source>
        <dbReference type="PROSITE-ProRule" id="PRU00169"/>
    </source>
</evidence>
<comment type="caution">
    <text evidence="3">The sequence shown here is derived from an EMBL/GenBank/DDBJ whole genome shotgun (WGS) entry which is preliminary data.</text>
</comment>
<dbReference type="OrthoDB" id="674660at2"/>
<evidence type="ECO:0000259" key="2">
    <source>
        <dbReference type="PROSITE" id="PS50110"/>
    </source>
</evidence>
<dbReference type="Gene3D" id="3.40.50.2300">
    <property type="match status" value="1"/>
</dbReference>
<accession>A0A1V9FU39</accession>
<evidence type="ECO:0000313" key="4">
    <source>
        <dbReference type="Proteomes" id="UP000192796"/>
    </source>
</evidence>
<dbReference type="InterPro" id="IPR001789">
    <property type="entry name" value="Sig_transdc_resp-reg_receiver"/>
</dbReference>
<dbReference type="AlphaFoldDB" id="A0A1V9FU39"/>
<dbReference type="SUPFAM" id="SSF52172">
    <property type="entry name" value="CheY-like"/>
    <property type="match status" value="1"/>
</dbReference>